<evidence type="ECO:0000256" key="3">
    <source>
        <dbReference type="SAM" id="SignalP"/>
    </source>
</evidence>
<evidence type="ECO:0000313" key="5">
    <source>
        <dbReference type="Proteomes" id="UP000051295"/>
    </source>
</evidence>
<evidence type="ECO:0000256" key="1">
    <source>
        <dbReference type="SAM" id="MobiDB-lite"/>
    </source>
</evidence>
<keyword evidence="3" id="KW-0732">Signal</keyword>
<dbReference type="AlphaFoldDB" id="A0A0T5NYE8"/>
<comment type="caution">
    <text evidence="4">The sequence shown here is derived from an EMBL/GenBank/DDBJ whole genome shotgun (WGS) entry which is preliminary data.</text>
</comment>
<dbReference type="STRING" id="1641875.XM53_04495"/>
<dbReference type="RefSeq" id="WP_057790722.1">
    <property type="nucleotide sequence ID" value="NZ_LAXJ01000003.1"/>
</dbReference>
<keyword evidence="2" id="KW-1133">Transmembrane helix</keyword>
<keyword evidence="2" id="KW-0812">Transmembrane</keyword>
<evidence type="ECO:0000313" key="4">
    <source>
        <dbReference type="EMBL" id="KRS13830.1"/>
    </source>
</evidence>
<feature type="chain" id="PRO_5006664056" evidence="3">
    <location>
        <begin position="28"/>
        <end position="177"/>
    </location>
</feature>
<feature type="transmembrane region" description="Helical" evidence="2">
    <location>
        <begin position="32"/>
        <end position="50"/>
    </location>
</feature>
<proteinExistence type="predicted"/>
<keyword evidence="5" id="KW-1185">Reference proteome</keyword>
<protein>
    <submittedName>
        <fullName evidence="4">Uncharacterized protein</fullName>
    </submittedName>
</protein>
<feature type="compositionally biased region" description="Basic and acidic residues" evidence="1">
    <location>
        <begin position="69"/>
        <end position="90"/>
    </location>
</feature>
<reference evidence="4 5" key="1">
    <citation type="submission" date="2015-04" db="EMBL/GenBank/DDBJ databases">
        <title>The draft genome sequence of Roseovarius sp.R12b.</title>
        <authorList>
            <person name="Li G."/>
            <person name="Lai Q."/>
            <person name="Shao Z."/>
            <person name="Yan P."/>
        </authorList>
    </citation>
    <scope>NUCLEOTIDE SEQUENCE [LARGE SCALE GENOMIC DNA]</scope>
    <source>
        <strain evidence="4 5">R12B</strain>
    </source>
</reference>
<accession>A0A0T5NYE8</accession>
<dbReference type="OrthoDB" id="7743520at2"/>
<organism evidence="4 5">
    <name type="scientific">Roseovarius atlanticus</name>
    <dbReference type="NCBI Taxonomy" id="1641875"/>
    <lineage>
        <taxon>Bacteria</taxon>
        <taxon>Pseudomonadati</taxon>
        <taxon>Pseudomonadota</taxon>
        <taxon>Alphaproteobacteria</taxon>
        <taxon>Rhodobacterales</taxon>
        <taxon>Roseobacteraceae</taxon>
        <taxon>Roseovarius</taxon>
    </lineage>
</organism>
<dbReference type="EMBL" id="LAXJ01000003">
    <property type="protein sequence ID" value="KRS13830.1"/>
    <property type="molecule type" value="Genomic_DNA"/>
</dbReference>
<feature type="signal peptide" evidence="3">
    <location>
        <begin position="1"/>
        <end position="27"/>
    </location>
</feature>
<gene>
    <name evidence="4" type="ORF">XM53_04495</name>
</gene>
<keyword evidence="2" id="KW-0472">Membrane</keyword>
<evidence type="ECO:0000256" key="2">
    <source>
        <dbReference type="SAM" id="Phobius"/>
    </source>
</evidence>
<sequence>MTHRNFISIILAAALAVTGMTAAPAQAGDRDVGKWVAGAVALGLIGAAIADQRRDDRAVTRHQGGHGPRFNDGHRRGHGWYDNRGNRRGHDGYGNRGRHGERFALPQQCRRDVRVRGGVLRGYGRHCLLNTYPRFNALPHHCAVETRGNGRRGVIYGSQCLERYGFQAGYNSHNKRK</sequence>
<dbReference type="Proteomes" id="UP000051295">
    <property type="component" value="Unassembled WGS sequence"/>
</dbReference>
<name>A0A0T5NYE8_9RHOB</name>
<dbReference type="PATRIC" id="fig|1641875.4.peg.2910"/>
<feature type="region of interest" description="Disordered" evidence="1">
    <location>
        <begin position="60"/>
        <end position="90"/>
    </location>
</feature>